<dbReference type="EMBL" id="LR877152">
    <property type="protein sequence ID" value="CAD2217241.1"/>
    <property type="molecule type" value="Genomic_DNA"/>
</dbReference>
<proteinExistence type="predicted"/>
<evidence type="ECO:0000313" key="1">
    <source>
        <dbReference type="EMBL" id="CAD2217241.1"/>
    </source>
</evidence>
<keyword evidence="2" id="KW-1185">Reference proteome</keyword>
<evidence type="ECO:0000313" key="2">
    <source>
        <dbReference type="Proteomes" id="UP000515908"/>
    </source>
</evidence>
<organism evidence="1 2">
    <name type="scientific">Angomonas deanei</name>
    <dbReference type="NCBI Taxonomy" id="59799"/>
    <lineage>
        <taxon>Eukaryota</taxon>
        <taxon>Discoba</taxon>
        <taxon>Euglenozoa</taxon>
        <taxon>Kinetoplastea</taxon>
        <taxon>Metakinetoplastina</taxon>
        <taxon>Trypanosomatida</taxon>
        <taxon>Trypanosomatidae</taxon>
        <taxon>Strigomonadinae</taxon>
        <taxon>Angomonas</taxon>
    </lineage>
</organism>
<sequence length="209" mass="23166">MHLNRNEGLHIGTHTQRLLVQLRRRGEVHEVVLDGIALGAGEGGFLTACLHHTFIDTVGHIRRPEELQHKERHLRGVAVDNGAQVANVVQQGTELRDATLHHLSHGIRHTSAEAVQPVFHVTHTWGGLVHHEGLSLRGGHLHNLEVRLGVGILGLDALKGDRGETVEDGRQVRLNRLRVAGLRENFEQDSIGHKVETREQVTLLLEVEG</sequence>
<dbReference type="Proteomes" id="UP000515908">
    <property type="component" value="Chromosome 08"/>
</dbReference>
<dbReference type="AlphaFoldDB" id="A0A7G2CE56"/>
<accession>A0A7G2CE56</accession>
<dbReference type="VEuPathDB" id="TriTrypDB:ADEAN_000471900"/>
<protein>
    <submittedName>
        <fullName evidence="1">Uncharacterized protein</fullName>
    </submittedName>
</protein>
<gene>
    <name evidence="1" type="ORF">ADEAN_000471900</name>
</gene>
<name>A0A7G2CE56_9TRYP</name>
<reference evidence="1 2" key="1">
    <citation type="submission" date="2020-08" db="EMBL/GenBank/DDBJ databases">
        <authorList>
            <person name="Newling K."/>
            <person name="Davey J."/>
            <person name="Forrester S."/>
        </authorList>
    </citation>
    <scope>NUCLEOTIDE SEQUENCE [LARGE SCALE GENOMIC DNA]</scope>
    <source>
        <strain evidence="2">Crithidia deanei Carvalho (ATCC PRA-265)</strain>
    </source>
</reference>